<evidence type="ECO:0000256" key="8">
    <source>
        <dbReference type="ARBA" id="ARBA00023098"/>
    </source>
</evidence>
<evidence type="ECO:0000256" key="1">
    <source>
        <dbReference type="ARBA" id="ARBA00004651"/>
    </source>
</evidence>
<dbReference type="Pfam" id="PF13091">
    <property type="entry name" value="PLDc_2"/>
    <property type="match status" value="2"/>
</dbReference>
<dbReference type="Proteomes" id="UP000198995">
    <property type="component" value="Unassembled WGS sequence"/>
</dbReference>
<evidence type="ECO:0000259" key="14">
    <source>
        <dbReference type="PROSITE" id="PS50035"/>
    </source>
</evidence>
<keyword evidence="8" id="KW-0443">Lipid metabolism</keyword>
<dbReference type="SMART" id="SM00155">
    <property type="entry name" value="PLDc"/>
    <property type="match status" value="2"/>
</dbReference>
<dbReference type="InterPro" id="IPR027379">
    <property type="entry name" value="CLS_N"/>
</dbReference>
<keyword evidence="6" id="KW-0677">Repeat</keyword>
<feature type="transmembrane region" description="Helical" evidence="13">
    <location>
        <begin position="41"/>
        <end position="61"/>
    </location>
</feature>
<evidence type="ECO:0000256" key="9">
    <source>
        <dbReference type="ARBA" id="ARBA00023136"/>
    </source>
</evidence>
<evidence type="ECO:0000256" key="13">
    <source>
        <dbReference type="SAM" id="Phobius"/>
    </source>
</evidence>
<evidence type="ECO:0000256" key="11">
    <source>
        <dbReference type="ARBA" id="ARBA00023264"/>
    </source>
</evidence>
<keyword evidence="16" id="KW-1185">Reference proteome</keyword>
<dbReference type="PANTHER" id="PTHR21248:SF22">
    <property type="entry name" value="PHOSPHOLIPASE D"/>
    <property type="match status" value="1"/>
</dbReference>
<evidence type="ECO:0000256" key="2">
    <source>
        <dbReference type="ARBA" id="ARBA00022475"/>
    </source>
</evidence>
<dbReference type="InterPro" id="IPR025202">
    <property type="entry name" value="PLD-like_dom"/>
</dbReference>
<comment type="subcellular location">
    <subcellularLocation>
        <location evidence="1">Cell membrane</location>
        <topology evidence="1">Multi-pass membrane protein</topology>
    </subcellularLocation>
</comment>
<evidence type="ECO:0000256" key="3">
    <source>
        <dbReference type="ARBA" id="ARBA00022516"/>
    </source>
</evidence>
<keyword evidence="9 13" id="KW-0472">Membrane</keyword>
<dbReference type="RefSeq" id="WP_159428066.1">
    <property type="nucleotide sequence ID" value="NZ_FNAF01000016.1"/>
</dbReference>
<keyword evidence="3" id="KW-0444">Lipid biosynthesis</keyword>
<sequence>MSKINTDKPKEVIMHPVGIMLIVLVLQVVLIIAGYLLLRNYLQIATVFWYALAISLVIYLLNKHQNPSYQIAWIIIMCLMPIFGGLFFLTIQLIPGTRRLAERVSWRVRATAKYLPQNKEPVDSLRAHSARFASLADYLYRVGVHPTYSHTETRYFPLGDDALPVMLEDMEKAQEYIFMEYFIVSEGKFWDAVFDVLKRKVAQGVTVRFMYDGTNMFSLPKDFQRRCIDAGINCRIFSPLRPIFSTYQNNRDHRKIMVIDGAVGYTGGINLADEYINEEDRFGHWKDTVIRLEGDAVMSMLATFLQLWHVEEEDKADYQRWLDREPAVRHLEVANWVVPYADAPEDGATLAQQVYMHILNMATRYVHIMTPYLILDYEMVQALIFAARRGIDVAILMPHIPDKKIPFYIARSFYPELIKNGVRIIEYEPGFVHAKSFVSDDCVSVVGTVNLDYRSLYLHFENGVLVYNDDFAAQVEADFQASVAKGHEMTIHDYEITPWYQRATGRIMRIFGPLM</sequence>
<keyword evidence="4" id="KW-0808">Transferase</keyword>
<dbReference type="Pfam" id="PF13396">
    <property type="entry name" value="PLDc_N"/>
    <property type="match status" value="1"/>
</dbReference>
<evidence type="ECO:0000313" key="16">
    <source>
        <dbReference type="Proteomes" id="UP000198995"/>
    </source>
</evidence>
<keyword evidence="2" id="KW-1003">Cell membrane</keyword>
<keyword evidence="5 13" id="KW-0812">Transmembrane</keyword>
<reference evidence="15 16" key="1">
    <citation type="submission" date="2016-10" db="EMBL/GenBank/DDBJ databases">
        <authorList>
            <person name="de Groot N.N."/>
        </authorList>
    </citation>
    <scope>NUCLEOTIDE SEQUENCE [LARGE SCALE GENOMIC DNA]</scope>
    <source>
        <strain evidence="15 16">DSM 20475</strain>
    </source>
</reference>
<dbReference type="EC" id="2.7.8.-" evidence="12"/>
<evidence type="ECO:0000256" key="4">
    <source>
        <dbReference type="ARBA" id="ARBA00022679"/>
    </source>
</evidence>
<dbReference type="Gene3D" id="3.30.870.10">
    <property type="entry name" value="Endonuclease Chain A"/>
    <property type="match status" value="2"/>
</dbReference>
<dbReference type="GO" id="GO:0008808">
    <property type="term" value="F:cardiolipin synthase activity"/>
    <property type="evidence" value="ECO:0007669"/>
    <property type="project" value="UniProtKB-UniRule"/>
</dbReference>
<accession>A0A1G6ZWE6</accession>
<keyword evidence="7 13" id="KW-1133">Transmembrane helix</keyword>
<dbReference type="STRING" id="2741.SAMN04489866_11611"/>
<evidence type="ECO:0000313" key="15">
    <source>
        <dbReference type="EMBL" id="SDE06859.1"/>
    </source>
</evidence>
<proteinExistence type="predicted"/>
<name>A0A1G6ZWE6_PEPNI</name>
<dbReference type="CDD" id="cd09160">
    <property type="entry name" value="PLDc_SMU_988_like_2"/>
    <property type="match status" value="1"/>
</dbReference>
<dbReference type="GO" id="GO:0005886">
    <property type="term" value="C:plasma membrane"/>
    <property type="evidence" value="ECO:0007669"/>
    <property type="project" value="UniProtKB-SubCell"/>
</dbReference>
<dbReference type="InterPro" id="IPR001736">
    <property type="entry name" value="PLipase_D/transphosphatidylase"/>
</dbReference>
<dbReference type="SUPFAM" id="SSF56024">
    <property type="entry name" value="Phospholipase D/nuclease"/>
    <property type="match status" value="2"/>
</dbReference>
<evidence type="ECO:0000256" key="5">
    <source>
        <dbReference type="ARBA" id="ARBA00022692"/>
    </source>
</evidence>
<feature type="transmembrane region" description="Helical" evidence="13">
    <location>
        <begin position="73"/>
        <end position="94"/>
    </location>
</feature>
<dbReference type="PANTHER" id="PTHR21248">
    <property type="entry name" value="CARDIOLIPIN SYNTHASE"/>
    <property type="match status" value="1"/>
</dbReference>
<dbReference type="PROSITE" id="PS50035">
    <property type="entry name" value="PLD"/>
    <property type="match status" value="2"/>
</dbReference>
<protein>
    <recommendedName>
        <fullName evidence="12">Cardiolipin synthase</fullName>
        <ecNumber evidence="12">2.7.8.-</ecNumber>
    </recommendedName>
</protein>
<dbReference type="CDD" id="cd09154">
    <property type="entry name" value="PLDc_SMU_988_like_1"/>
    <property type="match status" value="1"/>
</dbReference>
<dbReference type="AlphaFoldDB" id="A0A1G6ZWE6"/>
<evidence type="ECO:0000256" key="10">
    <source>
        <dbReference type="ARBA" id="ARBA00023209"/>
    </source>
</evidence>
<feature type="transmembrane region" description="Helical" evidence="13">
    <location>
        <begin position="12"/>
        <end position="35"/>
    </location>
</feature>
<feature type="domain" description="PLD phosphodiesterase" evidence="14">
    <location>
        <begin position="428"/>
        <end position="455"/>
    </location>
</feature>
<evidence type="ECO:0000256" key="6">
    <source>
        <dbReference type="ARBA" id="ARBA00022737"/>
    </source>
</evidence>
<keyword evidence="11" id="KW-1208">Phospholipid metabolism</keyword>
<dbReference type="NCBIfam" id="TIGR04265">
    <property type="entry name" value="bac_cardiolipin"/>
    <property type="match status" value="1"/>
</dbReference>
<dbReference type="EMBL" id="FNAF01000016">
    <property type="protein sequence ID" value="SDE06859.1"/>
    <property type="molecule type" value="Genomic_DNA"/>
</dbReference>
<dbReference type="InterPro" id="IPR022924">
    <property type="entry name" value="Cardiolipin_synthase"/>
</dbReference>
<evidence type="ECO:0000256" key="12">
    <source>
        <dbReference type="NCBIfam" id="TIGR04265"/>
    </source>
</evidence>
<evidence type="ECO:0000256" key="7">
    <source>
        <dbReference type="ARBA" id="ARBA00022989"/>
    </source>
</evidence>
<organism evidence="15 16">
    <name type="scientific">Peptococcus niger</name>
    <dbReference type="NCBI Taxonomy" id="2741"/>
    <lineage>
        <taxon>Bacteria</taxon>
        <taxon>Bacillati</taxon>
        <taxon>Bacillota</taxon>
        <taxon>Clostridia</taxon>
        <taxon>Eubacteriales</taxon>
        <taxon>Peptococcaceae</taxon>
        <taxon>Peptococcus</taxon>
    </lineage>
</organism>
<dbReference type="GO" id="GO:0032049">
    <property type="term" value="P:cardiolipin biosynthetic process"/>
    <property type="evidence" value="ECO:0007669"/>
    <property type="project" value="UniProtKB-UniRule"/>
</dbReference>
<gene>
    <name evidence="15" type="ORF">SAMN04489866_11611</name>
</gene>
<feature type="domain" description="PLD phosphodiesterase" evidence="14">
    <location>
        <begin position="248"/>
        <end position="275"/>
    </location>
</feature>
<keyword evidence="10" id="KW-0594">Phospholipid biosynthesis</keyword>
<dbReference type="OrthoDB" id="9762009at2"/>